<dbReference type="InterPro" id="IPR049445">
    <property type="entry name" value="TetR_SbtR-like_C"/>
</dbReference>
<dbReference type="GO" id="GO:0003700">
    <property type="term" value="F:DNA-binding transcription factor activity"/>
    <property type="evidence" value="ECO:0007669"/>
    <property type="project" value="TreeGrafter"/>
</dbReference>
<accession>A0A099F470</accession>
<dbReference type="PANTHER" id="PTHR30055:SF234">
    <property type="entry name" value="HTH-TYPE TRANSCRIPTIONAL REGULATOR BETI"/>
    <property type="match status" value="1"/>
</dbReference>
<dbReference type="InterPro" id="IPR001647">
    <property type="entry name" value="HTH_TetR"/>
</dbReference>
<dbReference type="eggNOG" id="COG1309">
    <property type="taxonomic scope" value="Bacteria"/>
</dbReference>
<dbReference type="RefSeq" id="WP_036739985.1">
    <property type="nucleotide sequence ID" value="NZ_FOJO01000003.1"/>
</dbReference>
<dbReference type="InterPro" id="IPR009057">
    <property type="entry name" value="Homeodomain-like_sf"/>
</dbReference>
<evidence type="ECO:0000313" key="9">
    <source>
        <dbReference type="Proteomes" id="UP000182312"/>
    </source>
</evidence>
<dbReference type="InterPro" id="IPR050109">
    <property type="entry name" value="HTH-type_TetR-like_transc_reg"/>
</dbReference>
<keyword evidence="3" id="KW-0804">Transcription</keyword>
<dbReference type="Proteomes" id="UP000029846">
    <property type="component" value="Unassembled WGS sequence"/>
</dbReference>
<proteinExistence type="predicted"/>
<dbReference type="SUPFAM" id="SSF48498">
    <property type="entry name" value="Tetracyclin repressor-like, C-terminal domain"/>
    <property type="match status" value="1"/>
</dbReference>
<dbReference type="Pfam" id="PF00440">
    <property type="entry name" value="TetR_N"/>
    <property type="match status" value="1"/>
</dbReference>
<dbReference type="EMBL" id="JRKN01000007">
    <property type="protein sequence ID" value="KGJ05229.1"/>
    <property type="molecule type" value="Genomic_DNA"/>
</dbReference>
<protein>
    <submittedName>
        <fullName evidence="7">Transcriptional regulator, TetR family</fullName>
    </submittedName>
</protein>
<evidence type="ECO:0000313" key="8">
    <source>
        <dbReference type="Proteomes" id="UP000029846"/>
    </source>
</evidence>
<dbReference type="STRING" id="376733.SAMN04487972_10328"/>
<evidence type="ECO:0000259" key="5">
    <source>
        <dbReference type="PROSITE" id="PS50977"/>
    </source>
</evidence>
<dbReference type="AlphaFoldDB" id="A0A099F470"/>
<dbReference type="InterPro" id="IPR036271">
    <property type="entry name" value="Tet_transcr_reg_TetR-rel_C_sf"/>
</dbReference>
<dbReference type="Pfam" id="PF21597">
    <property type="entry name" value="TetR_C_43"/>
    <property type="match status" value="1"/>
</dbReference>
<name>A0A099F470_9RHOB</name>
<keyword evidence="8" id="KW-1185">Reference proteome</keyword>
<dbReference type="GO" id="GO:0000976">
    <property type="term" value="F:transcription cis-regulatory region binding"/>
    <property type="evidence" value="ECO:0007669"/>
    <property type="project" value="TreeGrafter"/>
</dbReference>
<evidence type="ECO:0000256" key="2">
    <source>
        <dbReference type="ARBA" id="ARBA00023125"/>
    </source>
</evidence>
<reference evidence="6 8" key="2">
    <citation type="submission" date="2014-10" db="EMBL/GenBank/DDBJ databases">
        <title>Paracoccus sanguinis sp. nov., isolated from clinical specimens of New York State patients.</title>
        <authorList>
            <person name="Mingle L.A."/>
            <person name="Cole J.A."/>
            <person name="Lapierre P."/>
            <person name="Musser K.A."/>
        </authorList>
    </citation>
    <scope>NUCLEOTIDE SEQUENCE [LARGE SCALE GENOMIC DNA]</scope>
    <source>
        <strain evidence="6 8">JCM 14014</strain>
    </source>
</reference>
<organism evidence="6 8">
    <name type="scientific">Paracoccus halophilus</name>
    <dbReference type="NCBI Taxonomy" id="376733"/>
    <lineage>
        <taxon>Bacteria</taxon>
        <taxon>Pseudomonadati</taxon>
        <taxon>Pseudomonadota</taxon>
        <taxon>Alphaproteobacteria</taxon>
        <taxon>Rhodobacterales</taxon>
        <taxon>Paracoccaceae</taxon>
        <taxon>Paracoccus</taxon>
    </lineage>
</organism>
<keyword evidence="2 4" id="KW-0238">DNA-binding</keyword>
<dbReference type="Proteomes" id="UP000182312">
    <property type="component" value="Unassembled WGS sequence"/>
</dbReference>
<dbReference type="PROSITE" id="PS50977">
    <property type="entry name" value="HTH_TETR_2"/>
    <property type="match status" value="1"/>
</dbReference>
<sequence length="194" mass="20880">MITPSSRPLRADARRNRDLIVEAARAAFASKGVDAPLEEIAKTVGVGQGTLYRHFPTREDLIAAAIQDDVDQLVRNSEKYAQGRDPFDALAAWLREIAMFSRTYSGLPNRVLDASAGKSGSFAVVCGSLESLTDRILVRAKEADQIRANVTAEDVFLLANAIAWSLTKTPGTELLDKHIDILLRGIASGTGAAS</sequence>
<evidence type="ECO:0000313" key="6">
    <source>
        <dbReference type="EMBL" id="KGJ05229.1"/>
    </source>
</evidence>
<feature type="domain" description="HTH tetR-type" evidence="5">
    <location>
        <begin position="14"/>
        <end position="73"/>
    </location>
</feature>
<evidence type="ECO:0000313" key="7">
    <source>
        <dbReference type="EMBL" id="SFA43413.1"/>
    </source>
</evidence>
<keyword evidence="1" id="KW-0805">Transcription regulation</keyword>
<dbReference type="PRINTS" id="PR00455">
    <property type="entry name" value="HTHTETR"/>
</dbReference>
<reference evidence="7 9" key="3">
    <citation type="submission" date="2016-10" db="EMBL/GenBank/DDBJ databases">
        <authorList>
            <person name="de Groot N.N."/>
        </authorList>
    </citation>
    <scope>NUCLEOTIDE SEQUENCE [LARGE SCALE GENOMIC DNA]</scope>
    <source>
        <strain evidence="7 9">CGMCC 1.6117</strain>
    </source>
</reference>
<dbReference type="SUPFAM" id="SSF46689">
    <property type="entry name" value="Homeodomain-like"/>
    <property type="match status" value="1"/>
</dbReference>
<evidence type="ECO:0000256" key="3">
    <source>
        <dbReference type="ARBA" id="ARBA00023163"/>
    </source>
</evidence>
<reference evidence="6 8" key="1">
    <citation type="submission" date="2014-09" db="EMBL/GenBank/DDBJ databases">
        <authorList>
            <person name="McGinnis J.M."/>
            <person name="Wolfgang W.J."/>
        </authorList>
    </citation>
    <scope>NUCLEOTIDE SEQUENCE [LARGE SCALE GENOMIC DNA]</scope>
    <source>
        <strain evidence="6 8">JCM 14014</strain>
    </source>
</reference>
<dbReference type="PANTHER" id="PTHR30055">
    <property type="entry name" value="HTH-TYPE TRANSCRIPTIONAL REGULATOR RUTR"/>
    <property type="match status" value="1"/>
</dbReference>
<dbReference type="OrthoDB" id="9795011at2"/>
<dbReference type="EMBL" id="FOJO01000003">
    <property type="protein sequence ID" value="SFA43413.1"/>
    <property type="molecule type" value="Genomic_DNA"/>
</dbReference>
<evidence type="ECO:0000256" key="4">
    <source>
        <dbReference type="PROSITE-ProRule" id="PRU00335"/>
    </source>
</evidence>
<evidence type="ECO:0000256" key="1">
    <source>
        <dbReference type="ARBA" id="ARBA00023015"/>
    </source>
</evidence>
<feature type="DNA-binding region" description="H-T-H motif" evidence="4">
    <location>
        <begin position="36"/>
        <end position="55"/>
    </location>
</feature>
<gene>
    <name evidence="6" type="ORF">IT41_07585</name>
    <name evidence="7" type="ORF">SAMN04487972_10328</name>
</gene>
<dbReference type="Gene3D" id="1.10.357.10">
    <property type="entry name" value="Tetracycline Repressor, domain 2"/>
    <property type="match status" value="1"/>
</dbReference>